<name>A0A2L2DIC8_MIMIV</name>
<reference evidence="1" key="1">
    <citation type="journal article" date="2017" name="Front. Microbiol.">
        <title>Genome Characterization of the First Mimiviruses of Lineage C Isolated in Brazil.</title>
        <authorList>
            <person name="Assis F.L."/>
            <person name="Franco-Luiz A.P.M."/>
            <person name="Dos Santos R.N."/>
            <person name="Campos F.S."/>
            <person name="Dornas F.P."/>
            <person name="Borato P.V.M."/>
            <person name="Franco A.C."/>
            <person name="Abrahao J.S."/>
            <person name="Colson P."/>
            <person name="Scola B."/>
        </authorList>
    </citation>
    <scope>NUCLEOTIDE SEQUENCE [LARGE SCALE GENOMIC DNA]</scope>
</reference>
<evidence type="ECO:0000313" key="1">
    <source>
        <dbReference type="EMBL" id="AVG45923.1"/>
    </source>
</evidence>
<sequence>MNMYYTIINENNKQTYMGNILSDQYIYIADLENLCQLFCCGNKIVEVIEYNTDSVRKICDGIYVSKDIIFGKEYNMNNIKDFQDLMDLGLVAQYNIIGWCYDHNYINLLDYIISNKNIITKN</sequence>
<dbReference type="Proteomes" id="UP000280369">
    <property type="component" value="Segment"/>
</dbReference>
<protein>
    <submittedName>
        <fullName evidence="1">Uncharacterized protein</fullName>
    </submittedName>
</protein>
<dbReference type="EMBL" id="MG602507">
    <property type="protein sequence ID" value="AVG45923.1"/>
    <property type="molecule type" value="Genomic_DNA"/>
</dbReference>
<accession>A0A2L2DIC8</accession>
<organismHost>
    <name type="scientific">Acanthamoeba polyphaga</name>
    <name type="common">Amoeba</name>
    <dbReference type="NCBI Taxonomy" id="5757"/>
</organismHost>
<organism evidence="1">
    <name type="scientific">Acanthamoeba polyphaga mimivirus</name>
    <name type="common">APMV</name>
    <dbReference type="NCBI Taxonomy" id="212035"/>
    <lineage>
        <taxon>Viruses</taxon>
        <taxon>Varidnaviria</taxon>
        <taxon>Bamfordvirae</taxon>
        <taxon>Nucleocytoviricota</taxon>
        <taxon>Megaviricetes</taxon>
        <taxon>Imitervirales</taxon>
        <taxon>Mimiviridae</taxon>
        <taxon>Megamimivirinae</taxon>
        <taxon>Mimivirus</taxon>
        <taxon>Mimivirus bradfordmassiliense</taxon>
    </lineage>
</organism>
<proteinExistence type="predicted"/>